<dbReference type="InterPro" id="IPR020904">
    <property type="entry name" value="Sc_DH/Rdtase_CS"/>
</dbReference>
<dbReference type="VEuPathDB" id="FungiDB:An05g01560"/>
<evidence type="ECO:0000256" key="2">
    <source>
        <dbReference type="ARBA" id="ARBA00022857"/>
    </source>
</evidence>
<dbReference type="VEuPathDB" id="FungiDB:M747DRAFT_244797"/>
<reference evidence="5" key="1">
    <citation type="submission" date="2018-10" db="EMBL/GenBank/DDBJ databases">
        <title>FDA dAtabase for Regulatory Grade micrObial Sequences (FDA-ARGOS): Supporting development and validation of Infectious Disease Dx tests.</title>
        <authorList>
            <person name="Kerrigan L."/>
            <person name="Tallon L."/>
            <person name="Sadzewicz L."/>
            <person name="Sengamalay N."/>
            <person name="Ott S."/>
            <person name="Godinez A."/>
            <person name="Nagaraj S."/>
            <person name="Vavikolanu K."/>
            <person name="Nadendla S."/>
            <person name="George J."/>
            <person name="Sichtig H."/>
        </authorList>
    </citation>
    <scope>NUCLEOTIDE SEQUENCE [LARGE SCALE GENOMIC DNA]</scope>
    <source>
        <strain evidence="5">FDAARGOS_311</strain>
    </source>
</reference>
<sequence>MTPATLSIFRKGATALITGAASGIGLATAQRCYSHGMNLVLLDRDATRLSQITKHHFPPEGTSTITTHVIDVSSRLEWQQLAPQIKSSHPQGIDFLMLNAGAGFTPQEGKTFWDDAEYFEKTFAVNTMGYTNGLAALLDSVITVDNKNESERAIVLTGSKQGITNPPSNPAYNASKAAVRTLAEHLSFDMAKTAPNVSVHLLIPGWTYTGFHTAAFREKPPGAWTSKQVVDFMVEKMAEKRFYILCPDNEVSEELDRKRILWTTSDLVEGRPPLTRWREDWKEKFSLALIGETLHAVPTNTDISPTHSTLKHRKIPGDETEEHWFRVINNSGAAQKYIFFAPPPSPDFYTPAWIASDDVNNETVWNVHTTAYLYAEIFNLVFKDGDLKLQETGENAESLNTFTVVTKELPKDNKTYVLAFGKRQQPDDPEDLGPVHACAAIPVKQNNSQDVTPIIQLHASNIPTAPGDLINYNDFKENSAHINFAAILRTQHSVPFFTKQATTVMLNGTLLMITHSLSFRLGRA</sequence>
<dbReference type="PRINTS" id="PR00081">
    <property type="entry name" value="GDHRDH"/>
</dbReference>
<dbReference type="VEuPathDB" id="FungiDB:ASPNIDRAFT2_1150228"/>
<evidence type="ECO:0000256" key="3">
    <source>
        <dbReference type="ARBA" id="ARBA00023002"/>
    </source>
</evidence>
<dbReference type="GO" id="GO:0016616">
    <property type="term" value="F:oxidoreductase activity, acting on the CH-OH group of donors, NAD or NADP as acceptor"/>
    <property type="evidence" value="ECO:0007669"/>
    <property type="project" value="UniProtKB-ARBA"/>
</dbReference>
<dbReference type="PANTHER" id="PTHR43008:SF7">
    <property type="entry name" value="SHORT CHAIN DEHYDROGENASE_REDUCTASE (AFU_ORTHOLOGUE AFUA_2G00830)"/>
    <property type="match status" value="1"/>
</dbReference>
<dbReference type="VEuPathDB" id="FungiDB:ATCC64974_42210"/>
<comment type="caution">
    <text evidence="4">The sequence shown here is derived from an EMBL/GenBank/DDBJ whole genome shotgun (WGS) entry which is preliminary data.</text>
</comment>
<name>A0A505HWU2_ASPNG</name>
<dbReference type="AlphaFoldDB" id="A0A505HWU2"/>
<dbReference type="SUPFAM" id="SSF51735">
    <property type="entry name" value="NAD(P)-binding Rossmann-fold domains"/>
    <property type="match status" value="1"/>
</dbReference>
<dbReference type="PANTHER" id="PTHR43008">
    <property type="entry name" value="BENZIL REDUCTASE"/>
    <property type="match status" value="1"/>
</dbReference>
<evidence type="ECO:0000256" key="1">
    <source>
        <dbReference type="ARBA" id="ARBA00006484"/>
    </source>
</evidence>
<dbReference type="InterPro" id="IPR036291">
    <property type="entry name" value="NAD(P)-bd_dom_sf"/>
</dbReference>
<dbReference type="PROSITE" id="PS00061">
    <property type="entry name" value="ADH_SHORT"/>
    <property type="match status" value="1"/>
</dbReference>
<keyword evidence="2" id="KW-0521">NADP</keyword>
<comment type="similarity">
    <text evidence="1">Belongs to the short-chain dehydrogenases/reductases (SDR) family.</text>
</comment>
<keyword evidence="3" id="KW-0560">Oxidoreductase</keyword>
<gene>
    <name evidence="4" type="ORF">CAN33_0034775</name>
</gene>
<dbReference type="InterPro" id="IPR002347">
    <property type="entry name" value="SDR_fam"/>
</dbReference>
<dbReference type="Gene3D" id="3.40.50.720">
    <property type="entry name" value="NAD(P)-binding Rossmann-like Domain"/>
    <property type="match status" value="1"/>
</dbReference>
<protein>
    <submittedName>
        <fullName evidence="4">Major Facilitator Superfamily protein</fullName>
    </submittedName>
</protein>
<dbReference type="VEuPathDB" id="FungiDB:ASPNIDRAFT2_43895"/>
<evidence type="ECO:0000313" key="4">
    <source>
        <dbReference type="EMBL" id="TPR05446.1"/>
    </source>
</evidence>
<dbReference type="GO" id="GO:0044550">
    <property type="term" value="P:secondary metabolite biosynthetic process"/>
    <property type="evidence" value="ECO:0007669"/>
    <property type="project" value="UniProtKB-ARBA"/>
</dbReference>
<dbReference type="CDD" id="cd05233">
    <property type="entry name" value="SDR_c"/>
    <property type="match status" value="1"/>
</dbReference>
<evidence type="ECO:0000313" key="5">
    <source>
        <dbReference type="Proteomes" id="UP000197666"/>
    </source>
</evidence>
<dbReference type="Pfam" id="PF00106">
    <property type="entry name" value="adh_short"/>
    <property type="match status" value="1"/>
</dbReference>
<dbReference type="VEuPathDB" id="FungiDB:M747DRAFT_309074"/>
<dbReference type="Proteomes" id="UP000197666">
    <property type="component" value="Unassembled WGS sequence"/>
</dbReference>
<dbReference type="EMBL" id="NKJJ02000002">
    <property type="protein sequence ID" value="TPR05446.1"/>
    <property type="molecule type" value="Genomic_DNA"/>
</dbReference>
<dbReference type="VEuPathDB" id="FungiDB:An05g01590"/>
<accession>A0A505HWU2</accession>
<organism evidence="4 5">
    <name type="scientific">Aspergillus niger</name>
    <dbReference type="NCBI Taxonomy" id="5061"/>
    <lineage>
        <taxon>Eukaryota</taxon>
        <taxon>Fungi</taxon>
        <taxon>Dikarya</taxon>
        <taxon>Ascomycota</taxon>
        <taxon>Pezizomycotina</taxon>
        <taxon>Eurotiomycetes</taxon>
        <taxon>Eurotiomycetidae</taxon>
        <taxon>Eurotiales</taxon>
        <taxon>Aspergillaceae</taxon>
        <taxon>Aspergillus</taxon>
        <taxon>Aspergillus subgen. Circumdati</taxon>
    </lineage>
</organism>
<proteinExistence type="inferred from homology"/>
<dbReference type="GO" id="GO:0050664">
    <property type="term" value="F:oxidoreductase activity, acting on NAD(P)H, oxygen as acceptor"/>
    <property type="evidence" value="ECO:0007669"/>
    <property type="project" value="TreeGrafter"/>
</dbReference>
<dbReference type="VEuPathDB" id="FungiDB:ATCC64974_42200"/>